<organism evidence="1">
    <name type="scientific">freshwater metagenome</name>
    <dbReference type="NCBI Taxonomy" id="449393"/>
    <lineage>
        <taxon>unclassified sequences</taxon>
        <taxon>metagenomes</taxon>
        <taxon>ecological metagenomes</taxon>
    </lineage>
</organism>
<dbReference type="AntiFam" id="ANF00204">
    <property type="entry name" value="Shadow ORF (opposite rpsA)"/>
</dbReference>
<proteinExistence type="predicted"/>
<protein>
    <submittedName>
        <fullName evidence="1">Unannotated protein</fullName>
    </submittedName>
</protein>
<evidence type="ECO:0000313" key="1">
    <source>
        <dbReference type="EMBL" id="CAB4851435.1"/>
    </source>
</evidence>
<sequence>MALGQLGDVDQALDALIDAHERTERNQLGDLAGNDLADRVGPGEVLPRILLRRLERKRHALAVHVDVENLDGDLLAHLDDLGRVVDVLPGQLGDVHEAVDAAEIDEGAEVDDGRDDAGADLALLQLGEEGLTDLALSLLEPGAAREHNVVAVLVEFDDLRFELFADIRQEIADATHLDKGGGQEAAKTDVDDQAALDDLDDGAGDDAILFLDLLDRAPCALVLCALLGQDQTTFLVLLLEDEGLDDIAELDDLIGVDVVLDGEFT</sequence>
<dbReference type="EMBL" id="CAFBIZ010000171">
    <property type="protein sequence ID" value="CAB4851435.1"/>
    <property type="molecule type" value="Genomic_DNA"/>
</dbReference>
<name>A0A6J7C244_9ZZZZ</name>
<reference evidence="1" key="1">
    <citation type="submission" date="2020-05" db="EMBL/GenBank/DDBJ databases">
        <authorList>
            <person name="Chiriac C."/>
            <person name="Salcher M."/>
            <person name="Ghai R."/>
            <person name="Kavagutti S V."/>
        </authorList>
    </citation>
    <scope>NUCLEOTIDE SEQUENCE</scope>
</reference>
<accession>A0A6J7C244</accession>
<dbReference type="AlphaFoldDB" id="A0A6J7C244"/>
<gene>
    <name evidence="1" type="ORF">UFOPK3268_01252</name>
</gene>